<gene>
    <name evidence="1" type="ORF">A2755_03515</name>
</gene>
<organism evidence="1 2">
    <name type="scientific">Candidatus Wolfebacteria bacterium RIFCSPHIGHO2_01_FULL_48_22</name>
    <dbReference type="NCBI Taxonomy" id="1802555"/>
    <lineage>
        <taxon>Bacteria</taxon>
        <taxon>Candidatus Wolfeibacteriota</taxon>
    </lineage>
</organism>
<dbReference type="Pfam" id="PF05635">
    <property type="entry name" value="23S_rRNA_IVP"/>
    <property type="match status" value="1"/>
</dbReference>
<sequence length="147" mass="17204">MEIKKPIRSFRDLEVYKNSYNACVILMTKIIPKLPLNERYDLKDQLSRSCKAVPRLIAEGYAKRHQKRGFQKYLDDAMAESNETIVGLEQIKDIYRIEISLCTELITVYDITSRQLFNLATAWNSFKDKHQTKPLNHTSFYAKTPNL</sequence>
<proteinExistence type="predicted"/>
<dbReference type="InterPro" id="IPR036583">
    <property type="entry name" value="23S_rRNA_IVS_sf"/>
</dbReference>
<name>A0A1F8DQA5_9BACT</name>
<reference evidence="1 2" key="1">
    <citation type="journal article" date="2016" name="Nat. Commun.">
        <title>Thousands of microbial genomes shed light on interconnected biogeochemical processes in an aquifer system.</title>
        <authorList>
            <person name="Anantharaman K."/>
            <person name="Brown C.T."/>
            <person name="Hug L.A."/>
            <person name="Sharon I."/>
            <person name="Castelle C.J."/>
            <person name="Probst A.J."/>
            <person name="Thomas B.C."/>
            <person name="Singh A."/>
            <person name="Wilkins M.J."/>
            <person name="Karaoz U."/>
            <person name="Brodie E.L."/>
            <person name="Williams K.H."/>
            <person name="Hubbard S.S."/>
            <person name="Banfield J.F."/>
        </authorList>
    </citation>
    <scope>NUCLEOTIDE SEQUENCE [LARGE SCALE GENOMIC DNA]</scope>
</reference>
<dbReference type="InterPro" id="IPR012657">
    <property type="entry name" value="23S_rRNA-intervening_sequence"/>
</dbReference>
<accession>A0A1F8DQA5</accession>
<protein>
    <submittedName>
        <fullName evidence="1">Four helix bundle protein</fullName>
    </submittedName>
</protein>
<comment type="caution">
    <text evidence="1">The sequence shown here is derived from an EMBL/GenBank/DDBJ whole genome shotgun (WGS) entry which is preliminary data.</text>
</comment>
<dbReference type="NCBIfam" id="TIGR02436">
    <property type="entry name" value="four helix bundle protein"/>
    <property type="match status" value="1"/>
</dbReference>
<dbReference type="SUPFAM" id="SSF158446">
    <property type="entry name" value="IVS-encoded protein-like"/>
    <property type="match status" value="1"/>
</dbReference>
<dbReference type="Proteomes" id="UP000177029">
    <property type="component" value="Unassembled WGS sequence"/>
</dbReference>
<evidence type="ECO:0000313" key="1">
    <source>
        <dbReference type="EMBL" id="OGM90596.1"/>
    </source>
</evidence>
<dbReference type="EMBL" id="MGIP01000019">
    <property type="protein sequence ID" value="OGM90596.1"/>
    <property type="molecule type" value="Genomic_DNA"/>
</dbReference>
<dbReference type="STRING" id="1802555.A2755_03515"/>
<dbReference type="Gene3D" id="1.20.1440.60">
    <property type="entry name" value="23S rRNA-intervening sequence"/>
    <property type="match status" value="1"/>
</dbReference>
<evidence type="ECO:0000313" key="2">
    <source>
        <dbReference type="Proteomes" id="UP000177029"/>
    </source>
</evidence>
<dbReference type="AlphaFoldDB" id="A0A1F8DQA5"/>